<dbReference type="EMBL" id="RKHY01000001">
    <property type="protein sequence ID" value="ROS44080.1"/>
    <property type="molecule type" value="Genomic_DNA"/>
</dbReference>
<dbReference type="Proteomes" id="UP000274843">
    <property type="component" value="Unassembled WGS sequence"/>
</dbReference>
<dbReference type="Pfam" id="PF12770">
    <property type="entry name" value="CHAT"/>
    <property type="match status" value="1"/>
</dbReference>
<keyword evidence="3" id="KW-1185">Reference proteome</keyword>
<reference evidence="2 3" key="1">
    <citation type="submission" date="2018-11" db="EMBL/GenBank/DDBJ databases">
        <title>Sequencing the genomes of 1000 actinobacteria strains.</title>
        <authorList>
            <person name="Klenk H.-P."/>
        </authorList>
    </citation>
    <scope>NUCLEOTIDE SEQUENCE [LARGE SCALE GENOMIC DNA]</scope>
    <source>
        <strain evidence="2 3">DSM 44348</strain>
    </source>
</reference>
<accession>A0A3N2H6W4</accession>
<feature type="domain" description="CHAT" evidence="1">
    <location>
        <begin position="884"/>
        <end position="1151"/>
    </location>
</feature>
<proteinExistence type="predicted"/>
<protein>
    <submittedName>
        <fullName evidence="2">CHAT domain-containing protein</fullName>
    </submittedName>
</protein>
<dbReference type="InterPro" id="IPR024983">
    <property type="entry name" value="CHAT_dom"/>
</dbReference>
<gene>
    <name evidence="2" type="ORF">EDD35_6507</name>
</gene>
<dbReference type="RefSeq" id="WP_123686099.1">
    <property type="nucleotide sequence ID" value="NZ_RKHY01000001.1"/>
</dbReference>
<evidence type="ECO:0000313" key="2">
    <source>
        <dbReference type="EMBL" id="ROS44080.1"/>
    </source>
</evidence>
<evidence type="ECO:0000259" key="1">
    <source>
        <dbReference type="Pfam" id="PF12770"/>
    </source>
</evidence>
<dbReference type="GeneID" id="301847772"/>
<evidence type="ECO:0000313" key="3">
    <source>
        <dbReference type="Proteomes" id="UP000274843"/>
    </source>
</evidence>
<dbReference type="InterPro" id="IPR011990">
    <property type="entry name" value="TPR-like_helical_dom_sf"/>
</dbReference>
<dbReference type="Gene3D" id="1.25.40.10">
    <property type="entry name" value="Tetratricopeptide repeat domain"/>
    <property type="match status" value="2"/>
</dbReference>
<dbReference type="AlphaFoldDB" id="A0A3N2H6W4"/>
<organism evidence="2 3">
    <name type="scientific">Amycolatopsis thermoflava</name>
    <dbReference type="NCBI Taxonomy" id="84480"/>
    <lineage>
        <taxon>Bacteria</taxon>
        <taxon>Bacillati</taxon>
        <taxon>Actinomycetota</taxon>
        <taxon>Actinomycetes</taxon>
        <taxon>Pseudonocardiales</taxon>
        <taxon>Pseudonocardiaceae</taxon>
        <taxon>Amycolatopsis</taxon>
        <taxon>Amycolatopsis methanolica group</taxon>
    </lineage>
</organism>
<comment type="caution">
    <text evidence="2">The sequence shown here is derived from an EMBL/GenBank/DDBJ whole genome shotgun (WGS) entry which is preliminary data.</text>
</comment>
<name>A0A3N2H6W4_9PSEU</name>
<sequence>MTGWGERFWDAFRVARHSPDPASVQTAIEYGRKALATVDGDERTTYLSNLGGLLQTRFHQTGDLTYLQEAVDGLMEAVLLSADRPAEEASHANNLGIVMHTAFQHNQNPDTLDEAVWWSRRAVDGAAPEDKADYQDNLVVALLTVFTATGDEYALREGIQQARDAVRNAPDDEITSRSLHFLAVLLRRWFTHTGDPAVLPEALDAARRGVELTPAGSAEQLDRLAFHCQLLDDRHRLTGARDDLAELLEARTTLLALTPPGDPRYSRFSTNLLFTQRAWTALTGEPAEPVSSGSLAERAGVEAETCGMLAAEFGRTRNPELLERAIRHGRAAIAATPAGHPHRAERLDHLAAALAQRGEAFGDLDALTESAALQREAVRYAPTADPRRPQYLGNLVVALNALFLATGELAPLTEAIDAAREAVATTAGHRDHPVLLANLAATLHRRFRVTGELRMLTDALDVARESVRLGAGRVAGHASHLGNLATMLSDWFERTGRAEALDEAIRVHRAAVDATAADDPDRALRLANLGGVLGTAYARFGDQTALRDAIAARRASVAAAAEGSPERAGYVTGLAGALHDWFARPGAGEEDPAILDEAVALAREAVRAREGESFSRTTTLSTLADALRLRFRRFGDRDALAEALAVYREAALFAGSPTVRRVEAADRWGELAAEGGLPASAAEGYAVAVGLLPQLAGRRLDRGDAQYWLGRFAGLAADAAACALDAGDPEGAVTMLESGRCVLAAQALDSRGDLSELRERSPGLAAEFEALGAEFETDTSRDRLALAGELEELAARIRELPGLDRFLRPPSLADLTAQAHEGPVVYVNVSGYRCDAVILTPDGVQVRPLPELSSEALRQRVRSFRAALAAEPDSRLFAERTIHETLEWLWDTVAGPVLDSLGAASRIWWAPVGVLSLLPLHAAGHHRDGGPTVVDRVISSVTPTVRALAHARAQRRGGGDRLLVVAMPSTPDGPDLPGAQAEAEFLAARVAGATVLTGRDATREAVLDALPSAGWVHFACHGYSDPANPSDSHLVLHGQAPLRVVDVSRLRLPGAQFAFLSACDTARTTETLPDEAIHPAAAFQIAGFAQVVGTLWRVDDAVAPSLTQQIYTDLLSSGADTAAAAVHRTIRALRDRYPNLPSLWAAHVHFGA</sequence>